<dbReference type="EMBL" id="CYTV01000009">
    <property type="protein sequence ID" value="CUI97344.1"/>
    <property type="molecule type" value="Genomic_DNA"/>
</dbReference>
<dbReference type="Pfam" id="PF00528">
    <property type="entry name" value="BPD_transp_1"/>
    <property type="match status" value="1"/>
</dbReference>
<dbReference type="GO" id="GO:0055085">
    <property type="term" value="P:transmembrane transport"/>
    <property type="evidence" value="ECO:0007669"/>
    <property type="project" value="InterPro"/>
</dbReference>
<keyword evidence="2 8" id="KW-0813">Transport</keyword>
<accession>A0A0M7GMK9</accession>
<dbReference type="PANTHER" id="PTHR43357:SF4">
    <property type="entry name" value="INNER MEMBRANE ABC TRANSPORTER PERMEASE PROTEIN YDCV"/>
    <property type="match status" value="1"/>
</dbReference>
<keyword evidence="5 8" id="KW-0812">Transmembrane</keyword>
<feature type="domain" description="ABC transmembrane type-1" evidence="9">
    <location>
        <begin position="64"/>
        <end position="252"/>
    </location>
</feature>
<evidence type="ECO:0000256" key="7">
    <source>
        <dbReference type="ARBA" id="ARBA00023136"/>
    </source>
</evidence>
<comment type="subcellular location">
    <subcellularLocation>
        <location evidence="1">Cell inner membrane</location>
        <topology evidence="1">Multi-pass membrane protein</topology>
    </subcellularLocation>
    <subcellularLocation>
        <location evidence="8">Cell membrane</location>
        <topology evidence="8">Multi-pass membrane protein</topology>
    </subcellularLocation>
</comment>
<gene>
    <name evidence="10" type="primary">ydcV_5</name>
    <name evidence="10" type="ORF">ERS370011_03133</name>
</gene>
<keyword evidence="4" id="KW-0997">Cell inner membrane</keyword>
<dbReference type="AlphaFoldDB" id="A0A0J6EWX6"/>
<proteinExistence type="inferred from homology"/>
<evidence type="ECO:0000256" key="3">
    <source>
        <dbReference type="ARBA" id="ARBA00022475"/>
    </source>
</evidence>
<feature type="transmembrane region" description="Helical" evidence="8">
    <location>
        <begin position="189"/>
        <end position="212"/>
    </location>
</feature>
<feature type="transmembrane region" description="Helical" evidence="8">
    <location>
        <begin position="232"/>
        <end position="252"/>
    </location>
</feature>
<dbReference type="Gene3D" id="1.10.3720.10">
    <property type="entry name" value="MetI-like"/>
    <property type="match status" value="1"/>
</dbReference>
<feature type="transmembrane region" description="Helical" evidence="8">
    <location>
        <begin position="99"/>
        <end position="123"/>
    </location>
</feature>
<keyword evidence="3" id="KW-1003">Cell membrane</keyword>
<feature type="transmembrane region" description="Helical" evidence="8">
    <location>
        <begin position="59"/>
        <end position="87"/>
    </location>
</feature>
<dbReference type="InterPro" id="IPR000515">
    <property type="entry name" value="MetI-like"/>
</dbReference>
<dbReference type="PROSITE" id="PS50928">
    <property type="entry name" value="ABC_TM1"/>
    <property type="match status" value="1"/>
</dbReference>
<feature type="transmembrane region" description="Helical" evidence="8">
    <location>
        <begin position="12"/>
        <end position="39"/>
    </location>
</feature>
<feature type="transmembrane region" description="Helical" evidence="8">
    <location>
        <begin position="129"/>
        <end position="148"/>
    </location>
</feature>
<evidence type="ECO:0000256" key="8">
    <source>
        <dbReference type="RuleBase" id="RU363032"/>
    </source>
</evidence>
<dbReference type="RefSeq" id="WP_048026481.1">
    <property type="nucleotide sequence ID" value="NZ_CAJGUP010000238.1"/>
</dbReference>
<sequence>MICKLPGAISRLAVGLVFAFLPAPIIIVVLSSFSPTGYLTFPPQGFSLRWYSEFLSSGAWLYALGVSALLAIIVALFTTLLSLMAGLATTRLRIKGQAAFGLLMLSPLLFPHAAIAVALLGVASFADAVGTYGAIFLAHAVLCMPFAYRPLLTSMRKLDLAMEEAAMMLGARPWQVFSMVTLPMLRPGIVTALLFSFIISFDEVTVTVFLLGPKVTTLPTQIFSHIQESASPVIAAISAFLVLLTLGIVALLNKLVGLELFIETER</sequence>
<evidence type="ECO:0000256" key="1">
    <source>
        <dbReference type="ARBA" id="ARBA00004429"/>
    </source>
</evidence>
<organism evidence="10 11">
    <name type="scientific">Bordetella pseudohinzii</name>
    <dbReference type="NCBI Taxonomy" id="1331258"/>
    <lineage>
        <taxon>Bacteria</taxon>
        <taxon>Pseudomonadati</taxon>
        <taxon>Pseudomonadota</taxon>
        <taxon>Betaproteobacteria</taxon>
        <taxon>Burkholderiales</taxon>
        <taxon>Alcaligenaceae</taxon>
        <taxon>Bordetella</taxon>
    </lineage>
</organism>
<dbReference type="SUPFAM" id="SSF161098">
    <property type="entry name" value="MetI-like"/>
    <property type="match status" value="1"/>
</dbReference>
<accession>A0A0J6EWX6</accession>
<keyword evidence="6 8" id="KW-1133">Transmembrane helix</keyword>
<dbReference type="PANTHER" id="PTHR43357">
    <property type="entry name" value="INNER MEMBRANE ABC TRANSPORTER PERMEASE PROTEIN YDCV"/>
    <property type="match status" value="1"/>
</dbReference>
<evidence type="ECO:0000313" key="11">
    <source>
        <dbReference type="Proteomes" id="UP000053096"/>
    </source>
</evidence>
<evidence type="ECO:0000259" key="9">
    <source>
        <dbReference type="PROSITE" id="PS50928"/>
    </source>
</evidence>
<keyword evidence="7 8" id="KW-0472">Membrane</keyword>
<evidence type="ECO:0000313" key="10">
    <source>
        <dbReference type="EMBL" id="CUI97344.1"/>
    </source>
</evidence>
<evidence type="ECO:0000256" key="5">
    <source>
        <dbReference type="ARBA" id="ARBA00022692"/>
    </source>
</evidence>
<dbReference type="Proteomes" id="UP000053096">
    <property type="component" value="Unassembled WGS sequence"/>
</dbReference>
<comment type="similarity">
    <text evidence="8">Belongs to the binding-protein-dependent transport system permease family.</text>
</comment>
<evidence type="ECO:0000256" key="6">
    <source>
        <dbReference type="ARBA" id="ARBA00022989"/>
    </source>
</evidence>
<protein>
    <submittedName>
        <fullName evidence="10">Inner membrane ABC transporter permease protein ydcV</fullName>
    </submittedName>
</protein>
<evidence type="ECO:0000256" key="4">
    <source>
        <dbReference type="ARBA" id="ARBA00022519"/>
    </source>
</evidence>
<dbReference type="InterPro" id="IPR035906">
    <property type="entry name" value="MetI-like_sf"/>
</dbReference>
<dbReference type="OrthoDB" id="9783270at2"/>
<name>A0A0J6EWX6_9BORD</name>
<dbReference type="GO" id="GO:0005886">
    <property type="term" value="C:plasma membrane"/>
    <property type="evidence" value="ECO:0007669"/>
    <property type="project" value="UniProtKB-SubCell"/>
</dbReference>
<dbReference type="CDD" id="cd06261">
    <property type="entry name" value="TM_PBP2"/>
    <property type="match status" value="1"/>
</dbReference>
<evidence type="ECO:0000256" key="2">
    <source>
        <dbReference type="ARBA" id="ARBA00022448"/>
    </source>
</evidence>
<reference evidence="10 11" key="1">
    <citation type="submission" date="2015-09" db="EMBL/GenBank/DDBJ databases">
        <authorList>
            <person name="Jackson K.R."/>
            <person name="Lunt B.L."/>
            <person name="Fisher J.N.B."/>
            <person name="Gardner A.V."/>
            <person name="Bailey M.E."/>
            <person name="Deus L.M."/>
            <person name="Earl A.S."/>
            <person name="Gibby P.D."/>
            <person name="Hartmann K.A."/>
            <person name="Liu J.E."/>
            <person name="Manci A.M."/>
            <person name="Nielsen D.A."/>
            <person name="Solomon M.B."/>
            <person name="Breakwell D.P."/>
            <person name="Burnett S.H."/>
            <person name="Grose J.H."/>
        </authorList>
    </citation>
    <scope>NUCLEOTIDE SEQUENCE [LARGE SCALE GENOMIC DNA]</scope>
    <source>
        <strain evidence="10 11">2789STDY5608636</strain>
    </source>
</reference>